<feature type="transmembrane region" description="Helical" evidence="7">
    <location>
        <begin position="90"/>
        <end position="110"/>
    </location>
</feature>
<feature type="transmembrane region" description="Helical" evidence="7">
    <location>
        <begin position="221"/>
        <end position="245"/>
    </location>
</feature>
<reference evidence="8 9" key="1">
    <citation type="submission" date="2016-10" db="EMBL/GenBank/DDBJ databases">
        <authorList>
            <person name="de Groot N.N."/>
        </authorList>
    </citation>
    <scope>NUCLEOTIDE SEQUENCE [LARGE SCALE GENOMIC DNA]</scope>
    <source>
        <strain evidence="8 9">DSM 1283</strain>
    </source>
</reference>
<dbReference type="CDD" id="cd13127">
    <property type="entry name" value="MATE_tuaB_like"/>
    <property type="match status" value="1"/>
</dbReference>
<feature type="transmembrane region" description="Helical" evidence="7">
    <location>
        <begin position="20"/>
        <end position="42"/>
    </location>
</feature>
<feature type="transmembrane region" description="Helical" evidence="7">
    <location>
        <begin position="365"/>
        <end position="383"/>
    </location>
</feature>
<feature type="transmembrane region" description="Helical" evidence="7">
    <location>
        <begin position="181"/>
        <end position="201"/>
    </location>
</feature>
<keyword evidence="6 7" id="KW-0472">Membrane</keyword>
<evidence type="ECO:0000256" key="3">
    <source>
        <dbReference type="ARBA" id="ARBA00022475"/>
    </source>
</evidence>
<keyword evidence="5 7" id="KW-1133">Transmembrane helix</keyword>
<keyword evidence="4 7" id="KW-0812">Transmembrane</keyword>
<feature type="transmembrane region" description="Helical" evidence="7">
    <location>
        <begin position="296"/>
        <end position="316"/>
    </location>
</feature>
<evidence type="ECO:0000256" key="4">
    <source>
        <dbReference type="ARBA" id="ARBA00022692"/>
    </source>
</evidence>
<comment type="similarity">
    <text evidence="2">Belongs to the polysaccharide synthase family.</text>
</comment>
<protein>
    <submittedName>
        <fullName evidence="8">Polysaccharide transporter, PST family</fullName>
    </submittedName>
</protein>
<evidence type="ECO:0000256" key="1">
    <source>
        <dbReference type="ARBA" id="ARBA00004651"/>
    </source>
</evidence>
<keyword evidence="3" id="KW-1003">Cell membrane</keyword>
<keyword evidence="9" id="KW-1185">Reference proteome</keyword>
<feature type="transmembrane region" description="Helical" evidence="7">
    <location>
        <begin position="336"/>
        <end position="353"/>
    </location>
</feature>
<evidence type="ECO:0000313" key="8">
    <source>
        <dbReference type="EMBL" id="SFO48026.1"/>
    </source>
</evidence>
<dbReference type="Pfam" id="PF13440">
    <property type="entry name" value="Polysacc_synt_3"/>
    <property type="match status" value="1"/>
</dbReference>
<feature type="transmembrane region" description="Helical" evidence="7">
    <location>
        <begin position="122"/>
        <end position="144"/>
    </location>
</feature>
<feature type="transmembrane region" description="Helical" evidence="7">
    <location>
        <begin position="426"/>
        <end position="444"/>
    </location>
</feature>
<accession>A0A1I5HJB1</accession>
<feature type="transmembrane region" description="Helical" evidence="7">
    <location>
        <begin position="450"/>
        <end position="471"/>
    </location>
</feature>
<proteinExistence type="inferred from homology"/>
<dbReference type="InterPro" id="IPR050833">
    <property type="entry name" value="Poly_Biosynth_Transport"/>
</dbReference>
<name>A0A1I5HJB1_9FIRM</name>
<dbReference type="PANTHER" id="PTHR30250">
    <property type="entry name" value="PST FAMILY PREDICTED COLANIC ACID TRANSPORTER"/>
    <property type="match status" value="1"/>
</dbReference>
<dbReference type="STRING" id="1527.SAMN04489757_13018"/>
<evidence type="ECO:0000256" key="5">
    <source>
        <dbReference type="ARBA" id="ARBA00022989"/>
    </source>
</evidence>
<organism evidence="8 9">
    <name type="scientific">Anaerocolumna aminovalerica</name>
    <dbReference type="NCBI Taxonomy" id="1527"/>
    <lineage>
        <taxon>Bacteria</taxon>
        <taxon>Bacillati</taxon>
        <taxon>Bacillota</taxon>
        <taxon>Clostridia</taxon>
        <taxon>Lachnospirales</taxon>
        <taxon>Lachnospiraceae</taxon>
        <taxon>Anaerocolumna</taxon>
    </lineage>
</organism>
<sequence>MKHRTMIENINVKIVKATKWSTLTEVIVKLLSPITNMILARILTPEAFGIVASITMITSLAEIFADAGFQSYLVQHEFKTEEDLNNSTTVAFWSNFTISCLIYILIFITRNHIANMLRNPELGFAISIAGLNILLTALSSIHIARYRRNFDFRTLFFIRIISSGVPFFVTIPMALIYKNYWALLIGTLVSNIINAVGLTLCSDWKPEFYFSIKHFKDMFSFSMWTFLDIITMWLVSYTGTFIVGYYLSEYYLGIYKISITTVDSYMNIITGSTATVLFSALSRLKDHKQEYERTLFKFQRMISMFVMPMGIGLFLYRSLATDILLGPKWSEAKDFIGIWALISAINVIFGQNISDVFRSKGKPQLALLTQFIHFIILVPALYITSQINFRVLYISRSLIKLEYVLIGLVFLWIVLRISFIKILKNVAPTMIASLVMGGIALFLQQMGSSVIWQFISIIICALVYFGIVMSIPSLRDDLIEITFFRKMAGRLKFLKSKL</sequence>
<evidence type="ECO:0000256" key="6">
    <source>
        <dbReference type="ARBA" id="ARBA00023136"/>
    </source>
</evidence>
<dbReference type="PANTHER" id="PTHR30250:SF10">
    <property type="entry name" value="LIPOPOLYSACCHARIDE BIOSYNTHESIS PROTEIN WZXC"/>
    <property type="match status" value="1"/>
</dbReference>
<comment type="subcellular location">
    <subcellularLocation>
        <location evidence="1">Cell membrane</location>
        <topology evidence="1">Multi-pass membrane protein</topology>
    </subcellularLocation>
</comment>
<feature type="transmembrane region" description="Helical" evidence="7">
    <location>
        <begin position="265"/>
        <end position="284"/>
    </location>
</feature>
<gene>
    <name evidence="8" type="ORF">SAMN04489757_13018</name>
</gene>
<feature type="transmembrane region" description="Helical" evidence="7">
    <location>
        <begin position="156"/>
        <end position="175"/>
    </location>
</feature>
<evidence type="ECO:0000256" key="7">
    <source>
        <dbReference type="SAM" id="Phobius"/>
    </source>
</evidence>
<dbReference type="AlphaFoldDB" id="A0A1I5HJB1"/>
<evidence type="ECO:0000313" key="9">
    <source>
        <dbReference type="Proteomes" id="UP000198806"/>
    </source>
</evidence>
<dbReference type="GO" id="GO:0005886">
    <property type="term" value="C:plasma membrane"/>
    <property type="evidence" value="ECO:0007669"/>
    <property type="project" value="UniProtKB-SubCell"/>
</dbReference>
<feature type="transmembrane region" description="Helical" evidence="7">
    <location>
        <begin position="403"/>
        <end position="419"/>
    </location>
</feature>
<dbReference type="Proteomes" id="UP000198806">
    <property type="component" value="Unassembled WGS sequence"/>
</dbReference>
<dbReference type="EMBL" id="FOWD01000030">
    <property type="protein sequence ID" value="SFO48026.1"/>
    <property type="molecule type" value="Genomic_DNA"/>
</dbReference>
<feature type="transmembrane region" description="Helical" evidence="7">
    <location>
        <begin position="48"/>
        <end position="69"/>
    </location>
</feature>
<evidence type="ECO:0000256" key="2">
    <source>
        <dbReference type="ARBA" id="ARBA00007430"/>
    </source>
</evidence>